<dbReference type="CDD" id="cd00448">
    <property type="entry name" value="YjgF_YER057c_UK114_family"/>
    <property type="match status" value="1"/>
</dbReference>
<proteinExistence type="inferred from homology"/>
<organism evidence="3 4">
    <name type="scientific">Actinomadura litoris</name>
    <dbReference type="NCBI Taxonomy" id="2678616"/>
    <lineage>
        <taxon>Bacteria</taxon>
        <taxon>Bacillati</taxon>
        <taxon>Actinomycetota</taxon>
        <taxon>Actinomycetes</taxon>
        <taxon>Streptosporangiales</taxon>
        <taxon>Thermomonosporaceae</taxon>
        <taxon>Actinomadura</taxon>
    </lineage>
</organism>
<dbReference type="InterPro" id="IPR035959">
    <property type="entry name" value="RutC-like_sf"/>
</dbReference>
<comment type="caution">
    <text evidence="3">The sequence shown here is derived from an EMBL/GenBank/DDBJ whole genome shotgun (WGS) entry which is preliminary data.</text>
</comment>
<dbReference type="Gene3D" id="3.30.1330.40">
    <property type="entry name" value="RutC-like"/>
    <property type="match status" value="1"/>
</dbReference>
<evidence type="ECO:0000313" key="4">
    <source>
        <dbReference type="Proteomes" id="UP000432015"/>
    </source>
</evidence>
<dbReference type="GO" id="GO:0019239">
    <property type="term" value="F:deaminase activity"/>
    <property type="evidence" value="ECO:0007669"/>
    <property type="project" value="TreeGrafter"/>
</dbReference>
<dbReference type="SUPFAM" id="SSF55298">
    <property type="entry name" value="YjgF-like"/>
    <property type="match status" value="1"/>
</dbReference>
<dbReference type="AlphaFoldDB" id="A0A7K1KZI4"/>
<evidence type="ECO:0000256" key="2">
    <source>
        <dbReference type="SAM" id="MobiDB-lite"/>
    </source>
</evidence>
<accession>A0A7K1KZI4</accession>
<dbReference type="EMBL" id="WOFH01000004">
    <property type="protein sequence ID" value="MUN37539.1"/>
    <property type="molecule type" value="Genomic_DNA"/>
</dbReference>
<feature type="region of interest" description="Disordered" evidence="2">
    <location>
        <begin position="1"/>
        <end position="35"/>
    </location>
</feature>
<dbReference type="PANTHER" id="PTHR11803:SF58">
    <property type="entry name" value="PROTEIN HMF1-RELATED"/>
    <property type="match status" value="1"/>
</dbReference>
<dbReference type="GO" id="GO:0005829">
    <property type="term" value="C:cytosol"/>
    <property type="evidence" value="ECO:0007669"/>
    <property type="project" value="TreeGrafter"/>
</dbReference>
<feature type="compositionally biased region" description="Basic and acidic residues" evidence="2">
    <location>
        <begin position="12"/>
        <end position="22"/>
    </location>
</feature>
<comment type="similarity">
    <text evidence="1">Belongs to the RutC family.</text>
</comment>
<name>A0A7K1KZI4_9ACTN</name>
<evidence type="ECO:0000256" key="1">
    <source>
        <dbReference type="ARBA" id="ARBA00010552"/>
    </source>
</evidence>
<dbReference type="Proteomes" id="UP000432015">
    <property type="component" value="Unassembled WGS sequence"/>
</dbReference>
<dbReference type="PANTHER" id="PTHR11803">
    <property type="entry name" value="2-IMINOBUTANOATE/2-IMINOPROPANOATE DEAMINASE RIDA"/>
    <property type="match status" value="1"/>
</dbReference>
<dbReference type="InterPro" id="IPR006175">
    <property type="entry name" value="YjgF/YER057c/UK114"/>
</dbReference>
<reference evidence="3 4" key="1">
    <citation type="submission" date="2019-11" db="EMBL/GenBank/DDBJ databases">
        <authorList>
            <person name="Cao P."/>
        </authorList>
    </citation>
    <scope>NUCLEOTIDE SEQUENCE [LARGE SCALE GENOMIC DNA]</scope>
    <source>
        <strain evidence="3 4">NEAU-AAG5</strain>
    </source>
</reference>
<dbReference type="Pfam" id="PF01042">
    <property type="entry name" value="Ribonuc_L-PSP"/>
    <property type="match status" value="1"/>
</dbReference>
<protein>
    <submittedName>
        <fullName evidence="3">RidA family protein</fullName>
    </submittedName>
</protein>
<evidence type="ECO:0000313" key="3">
    <source>
        <dbReference type="EMBL" id="MUN37539.1"/>
    </source>
</evidence>
<keyword evidence="4" id="KW-1185">Reference proteome</keyword>
<gene>
    <name evidence="3" type="ORF">GNZ18_13120</name>
</gene>
<sequence length="165" mass="17376">MPPLSQVTITGRYRDRVSDDSGPRAGTGIRDIDSPDLAPGPGYSHAVSADLPARLVVLSGQIPLDAAGELVGPGDLEAQTRQVFANLHAALTAAGAGWEHVVRLGYFLRDARRVGVVRAVRMEVLPAGVSPAASLIEVPRLVRDDFLVEIEAMAVVPGARAEPAR</sequence>